<keyword evidence="4" id="KW-0833">Ubl conjugation pathway</keyword>
<comment type="caution">
    <text evidence="8">The sequence shown here is derived from an EMBL/GenBank/DDBJ whole genome shotgun (WGS) entry which is preliminary data.</text>
</comment>
<evidence type="ECO:0000313" key="9">
    <source>
        <dbReference type="Proteomes" id="UP001338125"/>
    </source>
</evidence>
<reference evidence="8 9" key="1">
    <citation type="submission" date="2024-01" db="EMBL/GenBank/DDBJ databases">
        <title>Complete genome of Cladobotryum mycophilum ATHUM6906.</title>
        <authorList>
            <person name="Christinaki A.C."/>
            <person name="Myridakis A.I."/>
            <person name="Kouvelis V.N."/>
        </authorList>
    </citation>
    <scope>NUCLEOTIDE SEQUENCE [LARGE SCALE GENOMIC DNA]</scope>
    <source>
        <strain evidence="8 9">ATHUM6906</strain>
    </source>
</reference>
<feature type="compositionally biased region" description="Polar residues" evidence="6">
    <location>
        <begin position="211"/>
        <end position="231"/>
    </location>
</feature>
<feature type="region of interest" description="Disordered" evidence="6">
    <location>
        <begin position="721"/>
        <end position="743"/>
    </location>
</feature>
<evidence type="ECO:0000256" key="6">
    <source>
        <dbReference type="SAM" id="MobiDB-lite"/>
    </source>
</evidence>
<feature type="compositionally biased region" description="Polar residues" evidence="6">
    <location>
        <begin position="42"/>
        <end position="54"/>
    </location>
</feature>
<feature type="region of interest" description="Disordered" evidence="6">
    <location>
        <begin position="1"/>
        <end position="142"/>
    </location>
</feature>
<dbReference type="SUPFAM" id="SSF54001">
    <property type="entry name" value="Cysteine proteinases"/>
    <property type="match status" value="1"/>
</dbReference>
<dbReference type="EMBL" id="JAVFKD010000012">
    <property type="protein sequence ID" value="KAK5993413.1"/>
    <property type="molecule type" value="Genomic_DNA"/>
</dbReference>
<organism evidence="8 9">
    <name type="scientific">Cladobotryum mycophilum</name>
    <dbReference type="NCBI Taxonomy" id="491253"/>
    <lineage>
        <taxon>Eukaryota</taxon>
        <taxon>Fungi</taxon>
        <taxon>Dikarya</taxon>
        <taxon>Ascomycota</taxon>
        <taxon>Pezizomycotina</taxon>
        <taxon>Sordariomycetes</taxon>
        <taxon>Hypocreomycetidae</taxon>
        <taxon>Hypocreales</taxon>
        <taxon>Hypocreaceae</taxon>
        <taxon>Cladobotryum</taxon>
    </lineage>
</organism>
<feature type="region of interest" description="Disordered" evidence="6">
    <location>
        <begin position="154"/>
        <end position="323"/>
    </location>
</feature>
<dbReference type="PROSITE" id="PS50600">
    <property type="entry name" value="ULP_PROTEASE"/>
    <property type="match status" value="1"/>
</dbReference>
<feature type="region of interest" description="Disordered" evidence="6">
    <location>
        <begin position="560"/>
        <end position="584"/>
    </location>
</feature>
<feature type="compositionally biased region" description="Polar residues" evidence="6">
    <location>
        <begin position="1072"/>
        <end position="1085"/>
    </location>
</feature>
<dbReference type="Pfam" id="PF25424">
    <property type="entry name" value="PH_35"/>
    <property type="match status" value="1"/>
</dbReference>
<feature type="compositionally biased region" description="Basic and acidic residues" evidence="6">
    <location>
        <begin position="133"/>
        <end position="142"/>
    </location>
</feature>
<dbReference type="GO" id="GO:0006508">
    <property type="term" value="P:proteolysis"/>
    <property type="evidence" value="ECO:0007669"/>
    <property type="project" value="UniProtKB-KW"/>
</dbReference>
<evidence type="ECO:0000256" key="4">
    <source>
        <dbReference type="ARBA" id="ARBA00022786"/>
    </source>
</evidence>
<dbReference type="GO" id="GO:0008233">
    <property type="term" value="F:peptidase activity"/>
    <property type="evidence" value="ECO:0007669"/>
    <property type="project" value="UniProtKB-KW"/>
</dbReference>
<proteinExistence type="inferred from homology"/>
<feature type="compositionally biased region" description="Basic residues" evidence="6">
    <location>
        <begin position="247"/>
        <end position="257"/>
    </location>
</feature>
<keyword evidence="9" id="KW-1185">Reference proteome</keyword>
<dbReference type="Proteomes" id="UP001338125">
    <property type="component" value="Unassembled WGS sequence"/>
</dbReference>
<feature type="compositionally biased region" description="Polar residues" evidence="6">
    <location>
        <begin position="154"/>
        <end position="166"/>
    </location>
</feature>
<feature type="compositionally biased region" description="Basic and acidic residues" evidence="6">
    <location>
        <begin position="1044"/>
        <end position="1070"/>
    </location>
</feature>
<evidence type="ECO:0000256" key="2">
    <source>
        <dbReference type="ARBA" id="ARBA00022553"/>
    </source>
</evidence>
<gene>
    <name evidence="8" type="ORF">PT974_06843</name>
</gene>
<feature type="compositionally biased region" description="Polar residues" evidence="6">
    <location>
        <begin position="71"/>
        <end position="85"/>
    </location>
</feature>
<dbReference type="InterPro" id="IPR038765">
    <property type="entry name" value="Papain-like_cys_pep_sf"/>
</dbReference>
<name>A0ABR0SMS7_9HYPO</name>
<dbReference type="PANTHER" id="PTHR46896">
    <property type="entry name" value="SENTRIN-SPECIFIC PROTEASE"/>
    <property type="match status" value="1"/>
</dbReference>
<keyword evidence="2" id="KW-0597">Phosphoprotein</keyword>
<keyword evidence="3 8" id="KW-0645">Protease</keyword>
<comment type="similarity">
    <text evidence="1">Belongs to the peptidase C48 family.</text>
</comment>
<evidence type="ECO:0000256" key="3">
    <source>
        <dbReference type="ARBA" id="ARBA00022670"/>
    </source>
</evidence>
<feature type="region of interest" description="Disordered" evidence="6">
    <location>
        <begin position="772"/>
        <end position="801"/>
    </location>
</feature>
<evidence type="ECO:0000256" key="5">
    <source>
        <dbReference type="ARBA" id="ARBA00022801"/>
    </source>
</evidence>
<dbReference type="InterPro" id="IPR051947">
    <property type="entry name" value="Sentrin-specific_protease"/>
</dbReference>
<keyword evidence="5" id="KW-0378">Hydrolase</keyword>
<feature type="compositionally biased region" description="Pro residues" evidence="6">
    <location>
        <begin position="939"/>
        <end position="949"/>
    </location>
</feature>
<accession>A0ABR0SMS7</accession>
<feature type="compositionally biased region" description="Basic and acidic residues" evidence="6">
    <location>
        <begin position="998"/>
        <end position="1014"/>
    </location>
</feature>
<evidence type="ECO:0000313" key="8">
    <source>
        <dbReference type="EMBL" id="KAK5993413.1"/>
    </source>
</evidence>
<feature type="compositionally biased region" description="Polar residues" evidence="6">
    <location>
        <begin position="572"/>
        <end position="584"/>
    </location>
</feature>
<dbReference type="InterPro" id="IPR003653">
    <property type="entry name" value="Peptidase_C48_C"/>
</dbReference>
<evidence type="ECO:0000259" key="7">
    <source>
        <dbReference type="PROSITE" id="PS50600"/>
    </source>
</evidence>
<feature type="region of interest" description="Disordered" evidence="6">
    <location>
        <begin position="509"/>
        <end position="530"/>
    </location>
</feature>
<feature type="compositionally biased region" description="Basic and acidic residues" evidence="6">
    <location>
        <begin position="1142"/>
        <end position="1161"/>
    </location>
</feature>
<dbReference type="Pfam" id="PF02902">
    <property type="entry name" value="Peptidase_C48"/>
    <property type="match status" value="1"/>
</dbReference>
<evidence type="ECO:0000256" key="1">
    <source>
        <dbReference type="ARBA" id="ARBA00005234"/>
    </source>
</evidence>
<feature type="region of interest" description="Disordered" evidence="6">
    <location>
        <begin position="916"/>
        <end position="1161"/>
    </location>
</feature>
<protein>
    <submittedName>
        <fullName evidence="8">Ubiquitin-like-specific protease 2</fullName>
    </submittedName>
</protein>
<dbReference type="PANTHER" id="PTHR46896:SF3">
    <property type="entry name" value="FI06413P-RELATED"/>
    <property type="match status" value="1"/>
</dbReference>
<feature type="domain" description="Ubiquitin-like protease family profile" evidence="7">
    <location>
        <begin position="612"/>
        <end position="868"/>
    </location>
</feature>
<sequence length="1161" mass="129942">MSITSSPAPASPKEQCLKNAERDDDMAFNDDKPSGVTVTVTDTGAASFETQPLSRTPKIHAQQKPAILETATPTKQGANPVSSTIPEPEKLDSKTNESSDRKPTPGSQKAAKRSQDAYARYKSDANSFPDYGAPKHSEAMSAKDRMRAINSFLNPVNTLNSRSSYVDDTVDTPPAKRHKSSTHLQPVHNQSHYFVNSNPSGNHESQDAIVHSSQNDPYELQSVSSSGNQKPVASGLPEYRKAQPKVGSRKNRARNSRTQKSPSQRGLLSIKSHTEPNPMAVSHGIHQDVLMSDPESPDALTSEDPPPAMVISDISPLRKPRRDKPSRLMEILAPPIKRQKALASTEPIELSEDELQSRLLSIGSKKPEPRDMALVRAVCGKMIYQYDVDANQGQIFLRRGGARFEPRNEVGQKADGMEWLGFEISRILKYRRSDMSSRHILIDRSLTGNSMPKLFLEFESLKDAEALSEIFKIEKVYFGDHRDVERLMSAALKEAKIYEGKTEERLIERHEDKPLTPASQELSDTQEKLPKHEKIKDKLLQSSVDVDSHSDITTTKSRVIQQYGPKTRRSTRLSSGPLTRQLSPESWTDLHPDWQKNWPRSLVFPATGKNRATVDKDDISRLNEGEFLNDNLISFYLRYLQCNLEERRPELLNRVYIFSTFFFEKLRSTKGKINYDGVKAWTAKVDLLSYDYIVVPVNEHAHWYLAIICNAPNAIGGPKEEALQTAQPKEAPEVLDIPSSPKMSTMERSMSDISLQDDEVLINKQLGEVTNGVAEASSTPSSPSKKKQAIGVSSKGDPTQPKIITLDSLGSTHSPTCKALREYLIQEAMDKKKVALAVPPAGMTAIRIPEQDNFCDCGIFVLGYMREFLKDPDGAARKLLQKQDIGWDIRPSELRGQIRTLLFDLQKKQEERLEIEKQQRKALKKKSMTEKNMQSPPSSILPPSSPAPEFPGAYPLSSPERRQKTDIPMPSSDATLQELSQVEPAETKMQVGDAEYDASEKKLQLSEEHQEPKPSKSSANDARFSPDTAAEAYFSALSSPTRNPESRRSKLVVELKASQECDKPNLDKEPQFVQTLPSSDSETQPAPTPRNKPRRPSLEFMEERKAQPRPSSATMNRQDDTDTHTSRFFRPLQSIESDDADEPPRKPKYDGIDRSVDLTMS</sequence>
<dbReference type="Gene3D" id="3.40.395.10">
    <property type="entry name" value="Adenoviral Proteinase, Chain A"/>
    <property type="match status" value="1"/>
</dbReference>
<feature type="compositionally biased region" description="Polar residues" evidence="6">
    <location>
        <begin position="182"/>
        <end position="203"/>
    </location>
</feature>
<feature type="compositionally biased region" description="Basic and acidic residues" evidence="6">
    <location>
        <begin position="113"/>
        <end position="123"/>
    </location>
</feature>
<dbReference type="InterPro" id="IPR057501">
    <property type="entry name" value="DeUb_enz_PH"/>
</dbReference>
<feature type="compositionally biased region" description="Basic and acidic residues" evidence="6">
    <location>
        <begin position="87"/>
        <end position="103"/>
    </location>
</feature>